<dbReference type="GO" id="GO:0003723">
    <property type="term" value="F:RNA binding"/>
    <property type="evidence" value="ECO:0007669"/>
    <property type="project" value="InterPro"/>
</dbReference>
<evidence type="ECO:0000256" key="3">
    <source>
        <dbReference type="ARBA" id="ARBA00004147"/>
    </source>
</evidence>
<dbReference type="OrthoDB" id="9195at10239"/>
<keyword evidence="13" id="KW-0255">Endonuclease</keyword>
<keyword evidence="7" id="KW-0808">Transferase</keyword>
<dbReference type="GO" id="GO:0006260">
    <property type="term" value="P:DNA replication"/>
    <property type="evidence" value="ECO:0007669"/>
    <property type="project" value="UniProtKB-KW"/>
</dbReference>
<feature type="domain" description="CRESS-DNA virus Rep endonuclease" evidence="23">
    <location>
        <begin position="1"/>
        <end position="100"/>
    </location>
</feature>
<keyword evidence="6" id="KW-1048">Host nucleus</keyword>
<dbReference type="GO" id="GO:0003724">
    <property type="term" value="F:RNA helicase activity"/>
    <property type="evidence" value="ECO:0007669"/>
    <property type="project" value="InterPro"/>
</dbReference>
<dbReference type="KEGG" id="vg:37627661"/>
<keyword evidence="8" id="KW-0548">Nucleotidyltransferase</keyword>
<evidence type="ECO:0000256" key="13">
    <source>
        <dbReference type="ARBA" id="ARBA00022759"/>
    </source>
</evidence>
<evidence type="ECO:0000256" key="1">
    <source>
        <dbReference type="ARBA" id="ARBA00001936"/>
    </source>
</evidence>
<dbReference type="GO" id="GO:0003677">
    <property type="term" value="F:DNA binding"/>
    <property type="evidence" value="ECO:0007669"/>
    <property type="project" value="UniProtKB-KW"/>
</dbReference>
<evidence type="ECO:0000256" key="22">
    <source>
        <dbReference type="ARBA" id="ARBA00049360"/>
    </source>
</evidence>
<keyword evidence="18" id="KW-0238">DNA-binding</keyword>
<evidence type="ECO:0000256" key="10">
    <source>
        <dbReference type="ARBA" id="ARBA00022722"/>
    </source>
</evidence>
<protein>
    <recommendedName>
        <fullName evidence="5">Replication-associated protein</fullName>
    </recommendedName>
    <alternativeName>
        <fullName evidence="20">ATP-dependent helicase Rep</fullName>
    </alternativeName>
    <alternativeName>
        <fullName evidence="21">RepP</fullName>
    </alternativeName>
</protein>
<dbReference type="PROSITE" id="PS52020">
    <property type="entry name" value="CRESS_DNA_REP"/>
    <property type="match status" value="1"/>
</dbReference>
<reference evidence="24 25" key="1">
    <citation type="submission" date="2015-06" db="EMBL/GenBank/DDBJ databases">
        <title>Nucleotide composition analysis revealed diverse host origins of novel circovirus-like genomes in Dianchi and Donghu lake in China.</title>
        <authorList>
            <person name="Ge X.-Y."/>
            <person name="Fang W."/>
            <person name="Wang J."/>
            <person name="Wang M.-N."/>
            <person name="Liu H.-Z."/>
            <person name="Shi Z.-L."/>
        </authorList>
    </citation>
    <scope>NUCLEOTIDE SEQUENCE [LARGE SCALE GENOMIC DNA]</scope>
    <source>
        <strain evidence="24">DCCV-5</strain>
    </source>
</reference>
<evidence type="ECO:0000256" key="2">
    <source>
        <dbReference type="ARBA" id="ARBA00001946"/>
    </source>
</evidence>
<dbReference type="InterPro" id="IPR049912">
    <property type="entry name" value="CRESS_DNA_REP"/>
</dbReference>
<keyword evidence="19" id="KW-0511">Multifunctional enzyme</keyword>
<dbReference type="GO" id="GO:0042025">
    <property type="term" value="C:host cell nucleus"/>
    <property type="evidence" value="ECO:0007669"/>
    <property type="project" value="UniProtKB-SubCell"/>
</dbReference>
<dbReference type="Pfam" id="PF00910">
    <property type="entry name" value="RNA_helicase"/>
    <property type="match status" value="1"/>
</dbReference>
<dbReference type="GeneID" id="37627661"/>
<evidence type="ECO:0000256" key="12">
    <source>
        <dbReference type="ARBA" id="ARBA00022741"/>
    </source>
</evidence>
<keyword evidence="16" id="KW-0067">ATP-binding</keyword>
<organism evidence="24 25">
    <name type="scientific">Circovirus-like genome DCCV-5</name>
    <dbReference type="NCBI Taxonomy" id="1788445"/>
    <lineage>
        <taxon>Viruses</taxon>
        <taxon>Monodnaviria</taxon>
        <taxon>Shotokuvirae</taxon>
        <taxon>Cressdnaviricota</taxon>
        <taxon>Arfiviricetes</taxon>
        <taxon>Rohanvirales</taxon>
        <taxon>Adamaviridae</taxon>
        <taxon>Taravirus</taxon>
        <taxon>Taravirus cuivi</taxon>
    </lineage>
</organism>
<dbReference type="RefSeq" id="YP_009259728.1">
    <property type="nucleotide sequence ID" value="NC_030473.1"/>
</dbReference>
<evidence type="ECO:0000256" key="4">
    <source>
        <dbReference type="ARBA" id="ARBA00008545"/>
    </source>
</evidence>
<evidence type="ECO:0000256" key="11">
    <source>
        <dbReference type="ARBA" id="ARBA00022723"/>
    </source>
</evidence>
<dbReference type="InterPro" id="IPR027417">
    <property type="entry name" value="P-loop_NTPase"/>
</dbReference>
<evidence type="ECO:0000256" key="8">
    <source>
        <dbReference type="ARBA" id="ARBA00022695"/>
    </source>
</evidence>
<proteinExistence type="inferred from homology"/>
<evidence type="ECO:0000256" key="16">
    <source>
        <dbReference type="ARBA" id="ARBA00022840"/>
    </source>
</evidence>
<comment type="catalytic activity">
    <reaction evidence="22">
        <text>ATP + H2O = ADP + phosphate + H(+)</text>
        <dbReference type="Rhea" id="RHEA:13065"/>
        <dbReference type="ChEBI" id="CHEBI:15377"/>
        <dbReference type="ChEBI" id="CHEBI:15378"/>
        <dbReference type="ChEBI" id="CHEBI:30616"/>
        <dbReference type="ChEBI" id="CHEBI:43474"/>
        <dbReference type="ChEBI" id="CHEBI:456216"/>
    </reaction>
</comment>
<dbReference type="SUPFAM" id="SSF52540">
    <property type="entry name" value="P-loop containing nucleoside triphosphate hydrolases"/>
    <property type="match status" value="1"/>
</dbReference>
<dbReference type="EMBL" id="KT149398">
    <property type="protein sequence ID" value="AMB42962.1"/>
    <property type="molecule type" value="Genomic_DNA"/>
</dbReference>
<keyword evidence="14" id="KW-0378">Hydrolase</keyword>
<dbReference type="Proteomes" id="UP000133082">
    <property type="component" value="Segment"/>
</dbReference>
<comment type="cofactor">
    <cofactor evidence="2">
        <name>Mg(2+)</name>
        <dbReference type="ChEBI" id="CHEBI:18420"/>
    </cofactor>
</comment>
<evidence type="ECO:0000256" key="9">
    <source>
        <dbReference type="ARBA" id="ARBA00022705"/>
    </source>
</evidence>
<dbReference type="Gene3D" id="3.40.1310.20">
    <property type="match status" value="1"/>
</dbReference>
<name>A0A190WHA3_9VIRU</name>
<evidence type="ECO:0000256" key="17">
    <source>
        <dbReference type="ARBA" id="ARBA00023124"/>
    </source>
</evidence>
<comment type="cofactor">
    <cofactor evidence="1">
        <name>Mn(2+)</name>
        <dbReference type="ChEBI" id="CHEBI:29035"/>
    </cofactor>
</comment>
<dbReference type="InterPro" id="IPR000605">
    <property type="entry name" value="Helicase_SF3_ssDNA/RNA_vir"/>
</dbReference>
<evidence type="ECO:0000256" key="15">
    <source>
        <dbReference type="ARBA" id="ARBA00022806"/>
    </source>
</evidence>
<evidence type="ECO:0000256" key="19">
    <source>
        <dbReference type="ARBA" id="ARBA00023268"/>
    </source>
</evidence>
<keyword evidence="11" id="KW-0479">Metal-binding</keyword>
<dbReference type="GO" id="GO:0046872">
    <property type="term" value="F:metal ion binding"/>
    <property type="evidence" value="ECO:0007669"/>
    <property type="project" value="UniProtKB-KW"/>
</dbReference>
<evidence type="ECO:0000256" key="6">
    <source>
        <dbReference type="ARBA" id="ARBA00022562"/>
    </source>
</evidence>
<evidence type="ECO:0000256" key="18">
    <source>
        <dbReference type="ARBA" id="ARBA00023125"/>
    </source>
</evidence>
<dbReference type="GO" id="GO:0004519">
    <property type="term" value="F:endonuclease activity"/>
    <property type="evidence" value="ECO:0007669"/>
    <property type="project" value="UniProtKB-KW"/>
</dbReference>
<comment type="subcellular location">
    <subcellularLocation>
        <location evidence="3">Host nucleus</location>
    </subcellularLocation>
</comment>
<keyword evidence="25" id="KW-1185">Reference proteome</keyword>
<dbReference type="GO" id="GO:0016779">
    <property type="term" value="F:nucleotidyltransferase activity"/>
    <property type="evidence" value="ECO:0007669"/>
    <property type="project" value="UniProtKB-KW"/>
</dbReference>
<dbReference type="GO" id="GO:0005524">
    <property type="term" value="F:ATP binding"/>
    <property type="evidence" value="ECO:0007669"/>
    <property type="project" value="UniProtKB-KW"/>
</dbReference>
<keyword evidence="9" id="KW-0235">DNA replication</keyword>
<evidence type="ECO:0000259" key="23">
    <source>
        <dbReference type="PROSITE" id="PS52020"/>
    </source>
</evidence>
<evidence type="ECO:0000256" key="21">
    <source>
        <dbReference type="ARBA" id="ARBA00032243"/>
    </source>
</evidence>
<evidence type="ECO:0000313" key="25">
    <source>
        <dbReference type="Proteomes" id="UP000133082"/>
    </source>
</evidence>
<keyword evidence="10" id="KW-0540">Nuclease</keyword>
<evidence type="ECO:0000256" key="7">
    <source>
        <dbReference type="ARBA" id="ARBA00022679"/>
    </source>
</evidence>
<dbReference type="GO" id="GO:0016787">
    <property type="term" value="F:hydrolase activity"/>
    <property type="evidence" value="ECO:0007669"/>
    <property type="project" value="UniProtKB-KW"/>
</dbReference>
<keyword evidence="15" id="KW-0347">Helicase</keyword>
<evidence type="ECO:0000256" key="5">
    <source>
        <dbReference type="ARBA" id="ARBA00014531"/>
    </source>
</evidence>
<evidence type="ECO:0000256" key="20">
    <source>
        <dbReference type="ARBA" id="ARBA00030754"/>
    </source>
</evidence>
<evidence type="ECO:0000256" key="14">
    <source>
        <dbReference type="ARBA" id="ARBA00022801"/>
    </source>
</evidence>
<dbReference type="Pfam" id="PF02407">
    <property type="entry name" value="Viral_Rep"/>
    <property type="match status" value="1"/>
</dbReference>
<evidence type="ECO:0000313" key="24">
    <source>
        <dbReference type="EMBL" id="AMB42962.1"/>
    </source>
</evidence>
<keyword evidence="17" id="KW-0190">Covalent protein-DNA linkage</keyword>
<comment type="similarity">
    <text evidence="4">Belongs to the nanoviruses/circoviruses replication-associated protein family.</text>
</comment>
<sequence>MRTRRIVFTYNNYPPEYNDDAALNAWLDSLGALYCIAGREVAPGTGTPHLQGYAQYVNPKSITAFRRLFMGCHVEPARGTGSQSRTYCSKDGSFCERGIPPTDENPGNREKQRWEDARSLAKEGKFDQIPADIYIRYIGNLHRIYREILPPLEPLPATCGRWLLGRTGSGKSKGVRSAFPLVYPKPLNKWWDGYDDHTHVLLDDVDHNQSSWIGNFLKIWSDHYPFIAEKKGGSRLIRPELIIVTSQYSIRELFNDNELVLALERRFQVINVNKDEPIEWV</sequence>
<keyword evidence="12" id="KW-0547">Nucleotide-binding</keyword>
<accession>A0A190WHA3</accession>